<dbReference type="InterPro" id="IPR021137">
    <property type="entry name" value="Ribosomal_bL35-like"/>
</dbReference>
<dbReference type="GO" id="GO:1990904">
    <property type="term" value="C:ribonucleoprotein complex"/>
    <property type="evidence" value="ECO:0007669"/>
    <property type="project" value="UniProtKB-KW"/>
</dbReference>
<evidence type="ECO:0000256" key="4">
    <source>
        <dbReference type="HAMAP-Rule" id="MF_00514"/>
    </source>
</evidence>
<dbReference type="Gene3D" id="4.10.410.60">
    <property type="match status" value="1"/>
</dbReference>
<proteinExistence type="inferred from homology"/>
<evidence type="ECO:0000256" key="2">
    <source>
        <dbReference type="ARBA" id="ARBA00022980"/>
    </source>
</evidence>
<protein>
    <recommendedName>
        <fullName evidence="4">Large ribosomal subunit protein bL35</fullName>
    </recommendedName>
</protein>
<sequence>MKKQNKKLKVRKSVRNRFEVTKNGKVLRQSSFNRHLRRKKSKKQLRRLKGKKPVLGRFAIKVKKLLGRA</sequence>
<dbReference type="EMBL" id="LBUT01000010">
    <property type="protein sequence ID" value="KKQ69868.1"/>
    <property type="molecule type" value="Genomic_DNA"/>
</dbReference>
<evidence type="ECO:0000256" key="5">
    <source>
        <dbReference type="RuleBase" id="RU000568"/>
    </source>
</evidence>
<dbReference type="HAMAP" id="MF_00514">
    <property type="entry name" value="Ribosomal_bL35"/>
    <property type="match status" value="1"/>
</dbReference>
<dbReference type="AlphaFoldDB" id="A0A0G0JQL0"/>
<dbReference type="GO" id="GO:0006412">
    <property type="term" value="P:translation"/>
    <property type="evidence" value="ECO:0007669"/>
    <property type="project" value="UniProtKB-UniRule"/>
</dbReference>
<evidence type="ECO:0000313" key="6">
    <source>
        <dbReference type="EMBL" id="KKQ69868.1"/>
    </source>
</evidence>
<keyword evidence="2 4" id="KW-0689">Ribosomal protein</keyword>
<dbReference type="PRINTS" id="PR00064">
    <property type="entry name" value="RIBOSOMALL35"/>
</dbReference>
<reference evidence="6 7" key="1">
    <citation type="journal article" date="2015" name="Nature">
        <title>rRNA introns, odd ribosomes, and small enigmatic genomes across a large radiation of phyla.</title>
        <authorList>
            <person name="Brown C.T."/>
            <person name="Hug L.A."/>
            <person name="Thomas B.C."/>
            <person name="Sharon I."/>
            <person name="Castelle C.J."/>
            <person name="Singh A."/>
            <person name="Wilkins M.J."/>
            <person name="Williams K.H."/>
            <person name="Banfield J.F."/>
        </authorList>
    </citation>
    <scope>NUCLEOTIDE SEQUENCE [LARGE SCALE GENOMIC DNA]</scope>
</reference>
<dbReference type="InterPro" id="IPR037229">
    <property type="entry name" value="Ribosomal_bL35_sf"/>
</dbReference>
<evidence type="ECO:0000256" key="3">
    <source>
        <dbReference type="ARBA" id="ARBA00023274"/>
    </source>
</evidence>
<keyword evidence="3 4" id="KW-0687">Ribonucleoprotein</keyword>
<evidence type="ECO:0000256" key="1">
    <source>
        <dbReference type="ARBA" id="ARBA00006598"/>
    </source>
</evidence>
<dbReference type="Pfam" id="PF01632">
    <property type="entry name" value="Ribosomal_L35p"/>
    <property type="match status" value="1"/>
</dbReference>
<dbReference type="SUPFAM" id="SSF143034">
    <property type="entry name" value="L35p-like"/>
    <property type="match status" value="1"/>
</dbReference>
<dbReference type="GO" id="GO:0003735">
    <property type="term" value="F:structural constituent of ribosome"/>
    <property type="evidence" value="ECO:0007669"/>
    <property type="project" value="InterPro"/>
</dbReference>
<comment type="similarity">
    <text evidence="1 4 5">Belongs to the bacterial ribosomal protein bL35 family.</text>
</comment>
<comment type="caution">
    <text evidence="6">The sequence shown here is derived from an EMBL/GenBank/DDBJ whole genome shotgun (WGS) entry which is preliminary data.</text>
</comment>
<gene>
    <name evidence="4" type="primary">rpmI</name>
    <name evidence="6" type="ORF">US90_C0010G0006</name>
</gene>
<organism evidence="6 7">
    <name type="scientific">Candidatus Shapirobacteria bacterium GW2011_GWE2_38_30</name>
    <dbReference type="NCBI Taxonomy" id="1618490"/>
    <lineage>
        <taxon>Bacteria</taxon>
        <taxon>Candidatus Shapironibacteriota</taxon>
    </lineage>
</organism>
<dbReference type="GO" id="GO:0005840">
    <property type="term" value="C:ribosome"/>
    <property type="evidence" value="ECO:0007669"/>
    <property type="project" value="UniProtKB-KW"/>
</dbReference>
<name>A0A0G0JQL0_9BACT</name>
<dbReference type="STRING" id="1618490.US90_C0010G0006"/>
<accession>A0A0G0JQL0</accession>
<dbReference type="Proteomes" id="UP000034406">
    <property type="component" value="Unassembled WGS sequence"/>
</dbReference>
<evidence type="ECO:0000313" key="7">
    <source>
        <dbReference type="Proteomes" id="UP000034406"/>
    </source>
</evidence>
<dbReference type="InterPro" id="IPR001706">
    <property type="entry name" value="Ribosomal_bL35"/>
</dbReference>